<dbReference type="InterPro" id="IPR013083">
    <property type="entry name" value="Znf_RING/FYVE/PHD"/>
</dbReference>
<dbReference type="FunFam" id="3.30.40.10:FF:000284">
    <property type="entry name" value="pleckstrin homology domain-containing family F member 1"/>
    <property type="match status" value="1"/>
</dbReference>
<dbReference type="InterPro" id="IPR011011">
    <property type="entry name" value="Znf_FYVE_PHD"/>
</dbReference>
<dbReference type="GO" id="GO:0005764">
    <property type="term" value="C:lysosome"/>
    <property type="evidence" value="ECO:0007669"/>
    <property type="project" value="UniProtKB-SubCell"/>
</dbReference>
<evidence type="ECO:0000259" key="16">
    <source>
        <dbReference type="PROSITE" id="PS50178"/>
    </source>
</evidence>
<comment type="function">
    <text evidence="11">May induce apoptosis through the lysosomal-mitochondrial pathway. Translocates to the lysosome initiating the permeabilization of lysosomal membrane (LMP) and resulting in the release of CTSD and CTSL to the cytoplasm. Triggers the caspase-independent apoptosis by altering mitochondrial membrane permeabilization (MMP) resulting in the release of PDCD8.</text>
</comment>
<feature type="domain" description="PH" evidence="15">
    <location>
        <begin position="143"/>
        <end position="239"/>
    </location>
</feature>
<evidence type="ECO:0000256" key="2">
    <source>
        <dbReference type="ARBA" id="ARBA00004371"/>
    </source>
</evidence>
<dbReference type="GO" id="GO:0048471">
    <property type="term" value="C:perinuclear region of cytoplasm"/>
    <property type="evidence" value="ECO:0007669"/>
    <property type="project" value="UniProtKB-SubCell"/>
</dbReference>
<organism evidence="17 18">
    <name type="scientific">Myodes glareolus</name>
    <name type="common">Bank vole</name>
    <name type="synonym">Clethrionomys glareolus</name>
    <dbReference type="NCBI Taxonomy" id="447135"/>
    <lineage>
        <taxon>Eukaryota</taxon>
        <taxon>Metazoa</taxon>
        <taxon>Chordata</taxon>
        <taxon>Craniata</taxon>
        <taxon>Vertebrata</taxon>
        <taxon>Euteleostomi</taxon>
        <taxon>Mammalia</taxon>
        <taxon>Eutheria</taxon>
        <taxon>Euarchontoglires</taxon>
        <taxon>Glires</taxon>
        <taxon>Rodentia</taxon>
        <taxon>Myomorpha</taxon>
        <taxon>Muroidea</taxon>
        <taxon>Cricetidae</taxon>
        <taxon>Arvicolinae</taxon>
        <taxon>Myodes</taxon>
    </lineage>
</organism>
<evidence type="ECO:0000256" key="9">
    <source>
        <dbReference type="ARBA" id="ARBA00023228"/>
    </source>
</evidence>
<dbReference type="CDD" id="cd01218">
    <property type="entry name" value="PH_Phafin2-like"/>
    <property type="match status" value="1"/>
</dbReference>
<dbReference type="PROSITE" id="PS50003">
    <property type="entry name" value="PH_DOMAIN"/>
    <property type="match status" value="1"/>
</dbReference>
<evidence type="ECO:0000256" key="12">
    <source>
        <dbReference type="ARBA" id="ARBA00068858"/>
    </source>
</evidence>
<dbReference type="SMART" id="SM00233">
    <property type="entry name" value="PH"/>
    <property type="match status" value="1"/>
</dbReference>
<dbReference type="Gene3D" id="3.30.40.10">
    <property type="entry name" value="Zinc/RING finger domain, C3HC4 (zinc finger)"/>
    <property type="match status" value="1"/>
</dbReference>
<keyword evidence="8" id="KW-0862">Zinc</keyword>
<dbReference type="EMBL" id="JBBHLL010000854">
    <property type="protein sequence ID" value="KAK7797342.1"/>
    <property type="molecule type" value="Genomic_DNA"/>
</dbReference>
<dbReference type="AlphaFoldDB" id="A0AAW0H3C9"/>
<dbReference type="InterPro" id="IPR042762">
    <property type="entry name" value="PKHF1_FYVE"/>
</dbReference>
<feature type="region of interest" description="Disordered" evidence="14">
    <location>
        <begin position="1"/>
        <end position="69"/>
    </location>
</feature>
<dbReference type="SMART" id="SM00064">
    <property type="entry name" value="FYVE"/>
    <property type="match status" value="1"/>
</dbReference>
<keyword evidence="4" id="KW-0963">Cytoplasm</keyword>
<dbReference type="InterPro" id="IPR017455">
    <property type="entry name" value="Znf_FYVE-rel"/>
</dbReference>
<dbReference type="PROSITE" id="PS50178">
    <property type="entry name" value="ZF_FYVE"/>
    <property type="match status" value="1"/>
</dbReference>
<name>A0AAW0H3C9_MYOGA</name>
<feature type="compositionally biased region" description="Acidic residues" evidence="14">
    <location>
        <begin position="352"/>
        <end position="361"/>
    </location>
</feature>
<evidence type="ECO:0000256" key="10">
    <source>
        <dbReference type="ARBA" id="ARBA00023242"/>
    </source>
</evidence>
<gene>
    <name evidence="17" type="ORF">U0070_002415</name>
</gene>
<keyword evidence="9" id="KW-0458">Lysosome</keyword>
<evidence type="ECO:0000256" key="13">
    <source>
        <dbReference type="PROSITE-ProRule" id="PRU00091"/>
    </source>
</evidence>
<sequence length="387" mass="42641">MVAREAGNRTPTRDQSRHPTHPEPELTGLPSSGSTPPAHISEELELAPAPPPPAFQGSDWPGGPREGVTKELERETWAAQRLAGRSGDRKRAGCAGCADLRGSLTTEKMVDHLANTEINSQRIAAVESCFGASGQPLALPGRVLLGEGVLTKECRKKAKPRIFFLFNDILVYGSIVLSKRKYRSQHIIPLEEVTLETLPETLQAKNRWMIKTAKKSFVVSAASTTERQEWISHIEECVRRQLLATGRQPTTEHAAPWIPDKATDICMRCTQTRFSALTRRHHCRKCGFVVCAECSKERFLLPRLSPKPLRVCSLCYRELAAQKRSEEAKERCGDSLGQPTHLGGAVCGASSGDDDDSDEDREGNGDGDWPSQVEFYASAVSWSAFHS</sequence>
<dbReference type="GO" id="GO:0008333">
    <property type="term" value="P:endosome to lysosome transport"/>
    <property type="evidence" value="ECO:0007669"/>
    <property type="project" value="TreeGrafter"/>
</dbReference>
<dbReference type="GO" id="GO:0010508">
    <property type="term" value="P:positive regulation of autophagy"/>
    <property type="evidence" value="ECO:0007669"/>
    <property type="project" value="TreeGrafter"/>
</dbReference>
<feature type="compositionally biased region" description="Basic and acidic residues" evidence="14">
    <location>
        <begin position="11"/>
        <end position="24"/>
    </location>
</feature>
<dbReference type="GO" id="GO:0005769">
    <property type="term" value="C:early endosome"/>
    <property type="evidence" value="ECO:0007669"/>
    <property type="project" value="TreeGrafter"/>
</dbReference>
<proteinExistence type="predicted"/>
<evidence type="ECO:0000256" key="7">
    <source>
        <dbReference type="ARBA" id="ARBA00022771"/>
    </source>
</evidence>
<evidence type="ECO:0000256" key="1">
    <source>
        <dbReference type="ARBA" id="ARBA00004123"/>
    </source>
</evidence>
<dbReference type="GO" id="GO:0035091">
    <property type="term" value="F:phosphatidylinositol binding"/>
    <property type="evidence" value="ECO:0007669"/>
    <property type="project" value="TreeGrafter"/>
</dbReference>
<keyword evidence="7 13" id="KW-0863">Zinc-finger</keyword>
<evidence type="ECO:0000256" key="11">
    <source>
        <dbReference type="ARBA" id="ARBA00058022"/>
    </source>
</evidence>
<dbReference type="GO" id="GO:0008270">
    <property type="term" value="F:zinc ion binding"/>
    <property type="evidence" value="ECO:0007669"/>
    <property type="project" value="UniProtKB-KW"/>
</dbReference>
<evidence type="ECO:0000256" key="6">
    <source>
        <dbReference type="ARBA" id="ARBA00022723"/>
    </source>
</evidence>
<dbReference type="Pfam" id="PF00169">
    <property type="entry name" value="PH"/>
    <property type="match status" value="1"/>
</dbReference>
<evidence type="ECO:0000259" key="15">
    <source>
        <dbReference type="PROSITE" id="PS50003"/>
    </source>
</evidence>
<dbReference type="InterPro" id="IPR001849">
    <property type="entry name" value="PH_domain"/>
</dbReference>
<dbReference type="GO" id="GO:0005634">
    <property type="term" value="C:nucleus"/>
    <property type="evidence" value="ECO:0007669"/>
    <property type="project" value="UniProtKB-SubCell"/>
</dbReference>
<dbReference type="FunFam" id="2.30.29.30:FF:000247">
    <property type="entry name" value="pleckstrin homology domain-containing family F member 1"/>
    <property type="match status" value="1"/>
</dbReference>
<dbReference type="InterPro" id="IPR037871">
    <property type="entry name" value="PH_Phafin"/>
</dbReference>
<dbReference type="Pfam" id="PF01363">
    <property type="entry name" value="FYVE"/>
    <property type="match status" value="1"/>
</dbReference>
<reference evidence="17 18" key="1">
    <citation type="journal article" date="2023" name="bioRxiv">
        <title>Conserved and derived expression patterns and positive selection on dental genes reveal complex evolutionary context of ever-growing rodent molars.</title>
        <authorList>
            <person name="Calamari Z.T."/>
            <person name="Song A."/>
            <person name="Cohen E."/>
            <person name="Akter M."/>
            <person name="Roy R.D."/>
            <person name="Hallikas O."/>
            <person name="Christensen M.M."/>
            <person name="Li P."/>
            <person name="Marangoni P."/>
            <person name="Jernvall J."/>
            <person name="Klein O.D."/>
        </authorList>
    </citation>
    <scope>NUCLEOTIDE SEQUENCE [LARGE SCALE GENOMIC DNA]</scope>
    <source>
        <strain evidence="17">V071</strain>
    </source>
</reference>
<evidence type="ECO:0000256" key="3">
    <source>
        <dbReference type="ARBA" id="ARBA00004556"/>
    </source>
</evidence>
<dbReference type="InterPro" id="IPR000306">
    <property type="entry name" value="Znf_FYVE"/>
</dbReference>
<dbReference type="SUPFAM" id="SSF57903">
    <property type="entry name" value="FYVE/PHD zinc finger"/>
    <property type="match status" value="1"/>
</dbReference>
<protein>
    <recommendedName>
        <fullName evidence="12">Pleckstrin homology domain-containing family F member 1</fullName>
    </recommendedName>
</protein>
<keyword evidence="18" id="KW-1185">Reference proteome</keyword>
<evidence type="ECO:0000256" key="5">
    <source>
        <dbReference type="ARBA" id="ARBA00022703"/>
    </source>
</evidence>
<evidence type="ECO:0000256" key="4">
    <source>
        <dbReference type="ARBA" id="ARBA00022490"/>
    </source>
</evidence>
<keyword evidence="6" id="KW-0479">Metal-binding</keyword>
<dbReference type="Proteomes" id="UP001488838">
    <property type="component" value="Unassembled WGS sequence"/>
</dbReference>
<dbReference type="GO" id="GO:2001244">
    <property type="term" value="P:positive regulation of intrinsic apoptotic signaling pathway"/>
    <property type="evidence" value="ECO:0007669"/>
    <property type="project" value="TreeGrafter"/>
</dbReference>
<keyword evidence="10" id="KW-0539">Nucleus</keyword>
<comment type="caution">
    <text evidence="17">The sequence shown here is derived from an EMBL/GenBank/DDBJ whole genome shotgun (WGS) entry which is preliminary data.</text>
</comment>
<dbReference type="InterPro" id="IPR011993">
    <property type="entry name" value="PH-like_dom_sf"/>
</dbReference>
<feature type="domain" description="FYVE-type" evidence="16">
    <location>
        <begin position="260"/>
        <end position="320"/>
    </location>
</feature>
<evidence type="ECO:0000256" key="8">
    <source>
        <dbReference type="ARBA" id="ARBA00022833"/>
    </source>
</evidence>
<evidence type="ECO:0000313" key="18">
    <source>
        <dbReference type="Proteomes" id="UP001488838"/>
    </source>
</evidence>
<dbReference type="GO" id="GO:0006915">
    <property type="term" value="P:apoptotic process"/>
    <property type="evidence" value="ECO:0007669"/>
    <property type="project" value="UniProtKB-KW"/>
</dbReference>
<accession>A0AAW0H3C9</accession>
<evidence type="ECO:0000313" key="17">
    <source>
        <dbReference type="EMBL" id="KAK7797342.1"/>
    </source>
</evidence>
<dbReference type="PANTHER" id="PTHR46280:SF2">
    <property type="entry name" value="PLECKSTRIN HOMOLOGY DOMAIN-CONTAINING FAMILY F MEMBER 1"/>
    <property type="match status" value="1"/>
</dbReference>
<dbReference type="GO" id="GO:0007032">
    <property type="term" value="P:endosome organization"/>
    <property type="evidence" value="ECO:0007669"/>
    <property type="project" value="TreeGrafter"/>
</dbReference>
<dbReference type="SUPFAM" id="SSF50729">
    <property type="entry name" value="PH domain-like"/>
    <property type="match status" value="1"/>
</dbReference>
<dbReference type="CDD" id="cd15754">
    <property type="entry name" value="FYVE_PKHF1"/>
    <property type="match status" value="1"/>
</dbReference>
<evidence type="ECO:0000256" key="14">
    <source>
        <dbReference type="SAM" id="MobiDB-lite"/>
    </source>
</evidence>
<comment type="subcellular location">
    <subcellularLocation>
        <location evidence="3">Cytoplasm</location>
        <location evidence="3">Perinuclear region</location>
    </subcellularLocation>
    <subcellularLocation>
        <location evidence="2">Lysosome</location>
    </subcellularLocation>
    <subcellularLocation>
        <location evidence="1">Nucleus</location>
    </subcellularLocation>
</comment>
<feature type="region of interest" description="Disordered" evidence="14">
    <location>
        <begin position="330"/>
        <end position="371"/>
    </location>
</feature>
<dbReference type="Gene3D" id="2.30.29.30">
    <property type="entry name" value="Pleckstrin-homology domain (PH domain)/Phosphotyrosine-binding domain (PTB)"/>
    <property type="match status" value="1"/>
</dbReference>
<keyword evidence="5" id="KW-0053">Apoptosis</keyword>
<dbReference type="InterPro" id="IPR051765">
    <property type="entry name" value="PH_domain-containing_F"/>
</dbReference>
<dbReference type="PANTHER" id="PTHR46280">
    <property type="entry name" value="PLECKSTRIN HOMOLOGY DOMAIN-CONTAINING FAMILY F MEMBER 2-RELATED"/>
    <property type="match status" value="1"/>
</dbReference>